<dbReference type="OrthoDB" id="3197455at2"/>
<gene>
    <name evidence="2" type="ORF">FRACA_200004</name>
</gene>
<dbReference type="RefSeq" id="WP_101831556.1">
    <property type="nucleotide sequence ID" value="NZ_FZMO01000113.1"/>
</dbReference>
<feature type="domain" description="DNA2/NAM7 helicase-like C-terminal" evidence="1">
    <location>
        <begin position="14"/>
        <end position="75"/>
    </location>
</feature>
<protein>
    <recommendedName>
        <fullName evidence="1">DNA2/NAM7 helicase-like C-terminal domain-containing protein</fullName>
    </recommendedName>
</protein>
<evidence type="ECO:0000313" key="2">
    <source>
        <dbReference type="EMBL" id="SNQ47766.1"/>
    </source>
</evidence>
<dbReference type="InterPro" id="IPR041679">
    <property type="entry name" value="DNA2/NAM7-like_C"/>
</dbReference>
<dbReference type="EMBL" id="FZMO01000113">
    <property type="protein sequence ID" value="SNQ47766.1"/>
    <property type="molecule type" value="Genomic_DNA"/>
</dbReference>
<evidence type="ECO:0000259" key="1">
    <source>
        <dbReference type="Pfam" id="PF13087"/>
    </source>
</evidence>
<keyword evidence="3" id="KW-1185">Reference proteome</keyword>
<proteinExistence type="predicted"/>
<name>A0A2I2KQ58_9ACTN</name>
<dbReference type="Pfam" id="PF13087">
    <property type="entry name" value="AAA_12"/>
    <property type="match status" value="1"/>
</dbReference>
<reference evidence="2 3" key="1">
    <citation type="submission" date="2017-06" db="EMBL/GenBank/DDBJ databases">
        <authorList>
            <person name="Kim H.J."/>
            <person name="Triplett B.A."/>
        </authorList>
    </citation>
    <scope>NUCLEOTIDE SEQUENCE [LARGE SCALE GENOMIC DNA]</scope>
    <source>
        <strain evidence="2">FRACA_ARgP5</strain>
    </source>
</reference>
<accession>A0A2I2KQ58</accession>
<organism evidence="2 3">
    <name type="scientific">Frankia canadensis</name>
    <dbReference type="NCBI Taxonomy" id="1836972"/>
    <lineage>
        <taxon>Bacteria</taxon>
        <taxon>Bacillati</taxon>
        <taxon>Actinomycetota</taxon>
        <taxon>Actinomycetes</taxon>
        <taxon>Frankiales</taxon>
        <taxon>Frankiaceae</taxon>
        <taxon>Frankia</taxon>
    </lineage>
</organism>
<dbReference type="Proteomes" id="UP000234331">
    <property type="component" value="Unassembled WGS sequence"/>
</dbReference>
<evidence type="ECO:0000313" key="3">
    <source>
        <dbReference type="Proteomes" id="UP000234331"/>
    </source>
</evidence>
<dbReference type="AlphaFoldDB" id="A0A2I2KQ58"/>
<sequence>MDDTDQDDWLTALRTSLFQRLFLLLQYARTEERTIRLDKQFRMHPDLGNLVRRMFYEPTGPRIENGGTAEQRRHGFAQYGGRPAAWHTTTRHRCHTML</sequence>